<evidence type="ECO:0000313" key="4">
    <source>
        <dbReference type="Proteomes" id="UP000001879"/>
    </source>
</evidence>
<sequence length="447" mass="50019">MSNPPLTALRQSITTLSGPLMRAGRHLLSPFTRGLEHRRRLADIDVKIVVSGTRGKSGTIERLYDVLRAREYDAYAKVTGNHPLSLYDGDENAIDRGERVTLYENVRELRKYADAEALVLENQGITDYTTRMMNEAFGQPDVLVITNIRQDHRDTLGKSRETIARAFARAAPPGTHVVNGEQDPELRSYLERELQEIGATVTHVDVPDCHQHVPGAECVYAIDCVLETIGEPAMSDERRASMLDALAVDWVHALGGRIYNAADVNDVESTEMVRQSLVEDGEQIQPFVYLRRDRRARTASFHEYLEELFEQDALEQARVAGSHTDLFAAKASFPVICHDEQTEAAIDVLNEMLEEDWPVLVMGNTVAEFMRDLDDEIERHATDPAAVCERELESEPEREAASDGTARCERERDQQSNAPADAAMTADGREDTQSGHEPEPEQRAPAQ</sequence>
<dbReference type="InterPro" id="IPR036565">
    <property type="entry name" value="Mur-like_cat_sf"/>
</dbReference>
<dbReference type="PANTHER" id="PTHR43445:SF1">
    <property type="entry name" value="PGA SYNTHASE CAPB"/>
    <property type="match status" value="1"/>
</dbReference>
<dbReference type="AlphaFoldDB" id="D3SWP7"/>
<organism evidence="3 4">
    <name type="scientific">Natrialba magadii (strain ATCC 43099 / DSM 3394 / CCM 3739 / CIP 104546 / IAM 13178 / JCM 8861 / NBRC 102185 / NCIMB 2190 / MS3)</name>
    <name type="common">Natronobacterium magadii</name>
    <dbReference type="NCBI Taxonomy" id="547559"/>
    <lineage>
        <taxon>Archaea</taxon>
        <taxon>Methanobacteriati</taxon>
        <taxon>Methanobacteriota</taxon>
        <taxon>Stenosarchaea group</taxon>
        <taxon>Halobacteria</taxon>
        <taxon>Halobacteriales</taxon>
        <taxon>Natrialbaceae</taxon>
        <taxon>Natrialba</taxon>
    </lineage>
</organism>
<dbReference type="STRING" id="547559.Nmag_2212"/>
<dbReference type="Proteomes" id="UP000001879">
    <property type="component" value="Chromosome"/>
</dbReference>
<dbReference type="eggNOG" id="arCOG06251">
    <property type="taxonomic scope" value="Archaea"/>
</dbReference>
<feature type="domain" description="Mur ligase central" evidence="2">
    <location>
        <begin position="50"/>
        <end position="182"/>
    </location>
</feature>
<dbReference type="OrthoDB" id="192097at2157"/>
<gene>
    <name evidence="3" type="ordered locus">Nmag_2212</name>
</gene>
<dbReference type="InterPro" id="IPR050061">
    <property type="entry name" value="MurCDEF_pg_biosynth"/>
</dbReference>
<evidence type="ECO:0000259" key="2">
    <source>
        <dbReference type="Pfam" id="PF08245"/>
    </source>
</evidence>
<name>D3SWP7_NATMM</name>
<feature type="region of interest" description="Disordered" evidence="1">
    <location>
        <begin position="388"/>
        <end position="447"/>
    </location>
</feature>
<dbReference type="Pfam" id="PF08245">
    <property type="entry name" value="Mur_ligase_M"/>
    <property type="match status" value="1"/>
</dbReference>
<dbReference type="Gene3D" id="3.40.1190.10">
    <property type="entry name" value="Mur-like, catalytic domain"/>
    <property type="match status" value="1"/>
</dbReference>
<proteinExistence type="predicted"/>
<dbReference type="PaxDb" id="547559-Nmag_2212"/>
<dbReference type="InterPro" id="IPR013221">
    <property type="entry name" value="Mur_ligase_cen"/>
</dbReference>
<dbReference type="HOGENOM" id="CLU_039143_0_0_2"/>
<reference evidence="3 4" key="2">
    <citation type="journal article" date="2012" name="BMC Genomics">
        <title>A comparative genomics perspective on the genetic content of the alkaliphilic haloarchaeon Natrialba magadii ATCC 43099T.</title>
        <authorList>
            <person name="Siddaramappa S."/>
            <person name="Challacombe J.F."/>
            <person name="Decastro R.E."/>
            <person name="Pfeiffer F."/>
            <person name="Sastre D.E."/>
            <person name="Gimenez M.I."/>
            <person name="Paggi R.A."/>
            <person name="Detter J.C."/>
            <person name="Davenport K.W."/>
            <person name="Goodwin L.A."/>
            <person name="Kyrpides N."/>
            <person name="Tapia R."/>
            <person name="Pitluck S."/>
            <person name="Lucas S."/>
            <person name="Woyke T."/>
            <person name="Maupin-Furlow J.A."/>
        </authorList>
    </citation>
    <scope>NUCLEOTIDE SEQUENCE [LARGE SCALE GENOMIC DNA]</scope>
    <source>
        <strain evidence="4">ATCC 43099 / DSM 3394 / CCM 3739 / CIP 104546 / IAM 13178 / JCM 8861 / NBRC 102185 / NCIMB 2190 / MS3</strain>
    </source>
</reference>
<reference evidence="4" key="1">
    <citation type="submission" date="2010-02" db="EMBL/GenBank/DDBJ databases">
        <title>Complete sequence of chromosome of Natrialba magadii ATCC 43099.</title>
        <authorList>
            <consortium name="US DOE Joint Genome Institute"/>
            <person name="Lucas S."/>
            <person name="Copeland A."/>
            <person name="Lapidus A."/>
            <person name="Cheng J.-F."/>
            <person name="Bruce D."/>
            <person name="Goodwin L."/>
            <person name="Pitluck S."/>
            <person name="Davenport K."/>
            <person name="Saunders E."/>
            <person name="Detter J.C."/>
            <person name="Han C."/>
            <person name="Tapia R."/>
            <person name="Land M."/>
            <person name="Hauser L."/>
            <person name="Kyrpides N."/>
            <person name="Mikhailova N."/>
            <person name="De Castro R.E."/>
            <person name="Maupin-Furlow J.A."/>
            <person name="Woyke T."/>
        </authorList>
    </citation>
    <scope>NUCLEOTIDE SEQUENCE [LARGE SCALE GENOMIC DNA]</scope>
    <source>
        <strain evidence="4">ATCC 43099 / DSM 3394 / CCM 3739 / CIP 104546 / IAM 13178 / JCM 8861 / NBRC 102185 / NCIMB 2190 / MS3</strain>
    </source>
</reference>
<feature type="compositionally biased region" description="Basic and acidic residues" evidence="1">
    <location>
        <begin position="427"/>
        <end position="447"/>
    </location>
</feature>
<feature type="compositionally biased region" description="Basic and acidic residues" evidence="1">
    <location>
        <begin position="388"/>
        <end position="414"/>
    </location>
</feature>
<accession>D3SWP7</accession>
<dbReference type="KEGG" id="nmg:Nmag_2212"/>
<evidence type="ECO:0000313" key="3">
    <source>
        <dbReference type="EMBL" id="ADD05779.1"/>
    </source>
</evidence>
<dbReference type="EMBL" id="CP001932">
    <property type="protein sequence ID" value="ADD05779.1"/>
    <property type="molecule type" value="Genomic_DNA"/>
</dbReference>
<dbReference type="GeneID" id="8825061"/>
<dbReference type="PANTHER" id="PTHR43445">
    <property type="entry name" value="UDP-N-ACETYLMURAMATE--L-ALANINE LIGASE-RELATED"/>
    <property type="match status" value="1"/>
</dbReference>
<dbReference type="GO" id="GO:0005524">
    <property type="term" value="F:ATP binding"/>
    <property type="evidence" value="ECO:0007669"/>
    <property type="project" value="InterPro"/>
</dbReference>
<evidence type="ECO:0000256" key="1">
    <source>
        <dbReference type="SAM" id="MobiDB-lite"/>
    </source>
</evidence>
<dbReference type="RefSeq" id="WP_012996649.1">
    <property type="nucleotide sequence ID" value="NC_013922.1"/>
</dbReference>
<keyword evidence="4" id="KW-1185">Reference proteome</keyword>
<dbReference type="GO" id="GO:0016881">
    <property type="term" value="F:acid-amino acid ligase activity"/>
    <property type="evidence" value="ECO:0007669"/>
    <property type="project" value="InterPro"/>
</dbReference>
<protein>
    <submittedName>
        <fullName evidence="3">CapB domain protein</fullName>
    </submittedName>
</protein>
<dbReference type="SUPFAM" id="SSF53623">
    <property type="entry name" value="MurD-like peptide ligases, catalytic domain"/>
    <property type="match status" value="1"/>
</dbReference>